<evidence type="ECO:0000313" key="3">
    <source>
        <dbReference type="Proteomes" id="UP000030746"/>
    </source>
</evidence>
<sequence>MTSEVKDFYDGFQTTPCRPRLFDDFDMFDSIGMPQPTPRRELIIEDDTPVPTVAAACNVTLRISKFDGIDCSKVDQFLAEFNLSATLDGIKSDSQKIAAFHLCLKGPAAKWFLYLEDSSKTDWRNFMRAFMSRFSSDSDNMKLAENVAFNNITLLPKMSLTELHSLILEKGSKLKKTEFDFISKFIDSLPPTLSFFVRARNPNTLLSALNAAQMGELYGYSVNSKHVNYQNVPPFNHNYAPLSQQLPMPIYQVPPHSSSTLCSDCPIATHPYPIVQSTYAL</sequence>
<dbReference type="AlphaFoldDB" id="V3ZX16"/>
<dbReference type="EMBL" id="KB201549">
    <property type="protein sequence ID" value="ESO96068.1"/>
    <property type="molecule type" value="Genomic_DNA"/>
</dbReference>
<dbReference type="CTD" id="20238267"/>
<name>V3ZX16_LOTGI</name>
<evidence type="ECO:0000259" key="1">
    <source>
        <dbReference type="Pfam" id="PF19259"/>
    </source>
</evidence>
<dbReference type="GeneID" id="20238267"/>
<reference evidence="2 3" key="1">
    <citation type="journal article" date="2013" name="Nature">
        <title>Insights into bilaterian evolution from three spiralian genomes.</title>
        <authorList>
            <person name="Simakov O."/>
            <person name="Marletaz F."/>
            <person name="Cho S.J."/>
            <person name="Edsinger-Gonzales E."/>
            <person name="Havlak P."/>
            <person name="Hellsten U."/>
            <person name="Kuo D.H."/>
            <person name="Larsson T."/>
            <person name="Lv J."/>
            <person name="Arendt D."/>
            <person name="Savage R."/>
            <person name="Osoegawa K."/>
            <person name="de Jong P."/>
            <person name="Grimwood J."/>
            <person name="Chapman J.A."/>
            <person name="Shapiro H."/>
            <person name="Aerts A."/>
            <person name="Otillar R.P."/>
            <person name="Terry A.Y."/>
            <person name="Boore J.L."/>
            <person name="Grigoriev I.V."/>
            <person name="Lindberg D.R."/>
            <person name="Seaver E.C."/>
            <person name="Weisblat D.A."/>
            <person name="Putnam N.H."/>
            <person name="Rokhsar D.S."/>
        </authorList>
    </citation>
    <scope>NUCLEOTIDE SEQUENCE [LARGE SCALE GENOMIC DNA]</scope>
</reference>
<proteinExistence type="predicted"/>
<feature type="domain" description="Ty3 transposon capsid-like protein" evidence="1">
    <location>
        <begin position="63"/>
        <end position="217"/>
    </location>
</feature>
<gene>
    <name evidence="2" type="ORF">LOTGIDRAFT_160052</name>
</gene>
<protein>
    <recommendedName>
        <fullName evidence="1">Ty3 transposon capsid-like protein domain-containing protein</fullName>
    </recommendedName>
</protein>
<dbReference type="InterPro" id="IPR045358">
    <property type="entry name" value="Ty3_capsid"/>
</dbReference>
<evidence type="ECO:0000313" key="2">
    <source>
        <dbReference type="EMBL" id="ESO96068.1"/>
    </source>
</evidence>
<dbReference type="Pfam" id="PF19259">
    <property type="entry name" value="Ty3_capsid"/>
    <property type="match status" value="1"/>
</dbReference>
<accession>V3ZX16</accession>
<organism evidence="2 3">
    <name type="scientific">Lottia gigantea</name>
    <name type="common">Giant owl limpet</name>
    <dbReference type="NCBI Taxonomy" id="225164"/>
    <lineage>
        <taxon>Eukaryota</taxon>
        <taxon>Metazoa</taxon>
        <taxon>Spiralia</taxon>
        <taxon>Lophotrochozoa</taxon>
        <taxon>Mollusca</taxon>
        <taxon>Gastropoda</taxon>
        <taxon>Patellogastropoda</taxon>
        <taxon>Lottioidea</taxon>
        <taxon>Lottiidae</taxon>
        <taxon>Lottia</taxon>
    </lineage>
</organism>
<dbReference type="RefSeq" id="XP_009053185.1">
    <property type="nucleotide sequence ID" value="XM_009054937.1"/>
</dbReference>
<dbReference type="OrthoDB" id="6123064at2759"/>
<dbReference type="HOGENOM" id="CLU_991390_0_0_1"/>
<dbReference type="KEGG" id="lgi:LOTGIDRAFT_160052"/>
<keyword evidence="3" id="KW-1185">Reference proteome</keyword>
<dbReference type="Proteomes" id="UP000030746">
    <property type="component" value="Unassembled WGS sequence"/>
</dbReference>